<feature type="transmembrane region" description="Helical" evidence="4">
    <location>
        <begin position="240"/>
        <end position="261"/>
    </location>
</feature>
<evidence type="ECO:0000259" key="5">
    <source>
        <dbReference type="Pfam" id="PF00535"/>
    </source>
</evidence>
<evidence type="ECO:0000256" key="3">
    <source>
        <dbReference type="ARBA" id="ARBA00022679"/>
    </source>
</evidence>
<keyword evidence="2" id="KW-0328">Glycosyltransferase</keyword>
<evidence type="ECO:0000256" key="1">
    <source>
        <dbReference type="ARBA" id="ARBA00006739"/>
    </source>
</evidence>
<organism evidence="6 7">
    <name type="scientific">Candidatus Scalindua rubra</name>
    <dbReference type="NCBI Taxonomy" id="1872076"/>
    <lineage>
        <taxon>Bacteria</taxon>
        <taxon>Pseudomonadati</taxon>
        <taxon>Planctomycetota</taxon>
        <taxon>Candidatus Brocadiia</taxon>
        <taxon>Candidatus Brocadiales</taxon>
        <taxon>Candidatus Scalinduaceae</taxon>
        <taxon>Candidatus Scalindua</taxon>
    </lineage>
</organism>
<sequence>MVIVSDNSTDNTEGIISFINSDRIKLIVQDKRAGKTESLNRGILASNGDILLFTDANSMLQKDSVKKLVRHFRDKNVGLVTGRCVYYRSSDEGEEVISGFYNRYEQVLKKEESKVGTVVGADGAIYAMRKELYEPLKAVYINDLIHPIQVVLKGYKAILETEAICREEIDESHSEELNRQTRIMAQSFLIYFSQILKLLSKRKLLYAVELTSHKFMRWFSLPWMLIFFISTIVLCAKGTFYQMVLIPQIVFITLAMMGKYLNAGILRLPHYFCLVHLAALLGLYKLISGNIYITWEPRKN</sequence>
<comment type="caution">
    <text evidence="6">The sequence shown here is derived from an EMBL/GenBank/DDBJ whole genome shotgun (WGS) entry which is preliminary data.</text>
</comment>
<dbReference type="InterPro" id="IPR001173">
    <property type="entry name" value="Glyco_trans_2-like"/>
</dbReference>
<dbReference type="Gene3D" id="3.90.550.10">
    <property type="entry name" value="Spore Coat Polysaccharide Biosynthesis Protein SpsA, Chain A"/>
    <property type="match status" value="1"/>
</dbReference>
<keyword evidence="4" id="KW-0812">Transmembrane</keyword>
<dbReference type="PANTHER" id="PTHR43630:SF1">
    <property type="entry name" value="POLY-BETA-1,6-N-ACETYL-D-GLUCOSAMINE SYNTHASE"/>
    <property type="match status" value="1"/>
</dbReference>
<proteinExistence type="inferred from homology"/>
<feature type="transmembrane region" description="Helical" evidence="4">
    <location>
        <begin position="273"/>
        <end position="295"/>
    </location>
</feature>
<accession>A0A1E3XCC0</accession>
<dbReference type="InterPro" id="IPR029044">
    <property type="entry name" value="Nucleotide-diphossugar_trans"/>
</dbReference>
<evidence type="ECO:0000256" key="4">
    <source>
        <dbReference type="SAM" id="Phobius"/>
    </source>
</evidence>
<dbReference type="SUPFAM" id="SSF53448">
    <property type="entry name" value="Nucleotide-diphospho-sugar transferases"/>
    <property type="match status" value="1"/>
</dbReference>
<comment type="similarity">
    <text evidence="1">Belongs to the glycosyltransferase 2 family.</text>
</comment>
<dbReference type="Pfam" id="PF00535">
    <property type="entry name" value="Glycos_transf_2"/>
    <property type="match status" value="1"/>
</dbReference>
<evidence type="ECO:0000256" key="2">
    <source>
        <dbReference type="ARBA" id="ARBA00022676"/>
    </source>
</evidence>
<keyword evidence="4" id="KW-1133">Transmembrane helix</keyword>
<evidence type="ECO:0000313" key="6">
    <source>
        <dbReference type="EMBL" id="ODS33239.1"/>
    </source>
</evidence>
<reference evidence="6 7" key="1">
    <citation type="submission" date="2016-07" db="EMBL/GenBank/DDBJ databases">
        <title>Draft genome of Scalindua rubra, obtained from a brine-seawater interface in the Red Sea, sheds light on salt adaptation in anammox bacteria.</title>
        <authorList>
            <person name="Speth D.R."/>
            <person name="Lagkouvardos I."/>
            <person name="Wang Y."/>
            <person name="Qian P.-Y."/>
            <person name="Dutilh B.E."/>
            <person name="Jetten M.S."/>
        </authorList>
    </citation>
    <scope>NUCLEOTIDE SEQUENCE [LARGE SCALE GENOMIC DNA]</scope>
    <source>
        <strain evidence="6">BSI-1</strain>
    </source>
</reference>
<dbReference type="AlphaFoldDB" id="A0A1E3XCC0"/>
<keyword evidence="4" id="KW-0472">Membrane</keyword>
<dbReference type="EMBL" id="MAYW01000034">
    <property type="protein sequence ID" value="ODS33239.1"/>
    <property type="molecule type" value="Genomic_DNA"/>
</dbReference>
<feature type="domain" description="Glycosyltransferase 2-like" evidence="5">
    <location>
        <begin position="1"/>
        <end position="103"/>
    </location>
</feature>
<protein>
    <submittedName>
        <fullName evidence="6">Putative glycosyltransferase</fullName>
    </submittedName>
</protein>
<feature type="transmembrane region" description="Helical" evidence="4">
    <location>
        <begin position="215"/>
        <end position="234"/>
    </location>
</feature>
<evidence type="ECO:0000313" key="7">
    <source>
        <dbReference type="Proteomes" id="UP000094056"/>
    </source>
</evidence>
<keyword evidence="3 6" id="KW-0808">Transferase</keyword>
<dbReference type="PANTHER" id="PTHR43630">
    <property type="entry name" value="POLY-BETA-1,6-N-ACETYL-D-GLUCOSAMINE SYNTHASE"/>
    <property type="match status" value="1"/>
</dbReference>
<gene>
    <name evidence="6" type="ORF">SCARUB_01630</name>
</gene>
<name>A0A1E3XCC0_9BACT</name>
<dbReference type="Proteomes" id="UP000094056">
    <property type="component" value="Unassembled WGS sequence"/>
</dbReference>
<dbReference type="GO" id="GO:0016757">
    <property type="term" value="F:glycosyltransferase activity"/>
    <property type="evidence" value="ECO:0007669"/>
    <property type="project" value="UniProtKB-KW"/>
</dbReference>